<evidence type="ECO:0000313" key="1">
    <source>
        <dbReference type="EMBL" id="OUT08103.1"/>
    </source>
</evidence>
<organism evidence="1 2">
    <name type="scientific">Campylobacter concisus</name>
    <dbReference type="NCBI Taxonomy" id="199"/>
    <lineage>
        <taxon>Bacteria</taxon>
        <taxon>Pseudomonadati</taxon>
        <taxon>Campylobacterota</taxon>
        <taxon>Epsilonproteobacteria</taxon>
        <taxon>Campylobacterales</taxon>
        <taxon>Campylobacteraceae</taxon>
        <taxon>Campylobacter</taxon>
    </lineage>
</organism>
<dbReference type="EMBL" id="NDYN01000004">
    <property type="protein sequence ID" value="OUT08103.1"/>
    <property type="molecule type" value="Genomic_DNA"/>
</dbReference>
<protein>
    <submittedName>
        <fullName evidence="1">Uncharacterized protein</fullName>
    </submittedName>
</protein>
<sequence>MRDVLEAAKIGIAGTFSNKGDFVAEGLGGNKDVNKKADMADRINVLNIPKLFMDGSPHSSYVCQDYEKDGARCGVNFQY</sequence>
<evidence type="ECO:0000313" key="2">
    <source>
        <dbReference type="Proteomes" id="UP000196317"/>
    </source>
</evidence>
<dbReference type="AlphaFoldDB" id="A0A1Y5MLL5"/>
<accession>A0A1Y5MLL5</accession>
<comment type="caution">
    <text evidence="1">The sequence shown here is derived from an EMBL/GenBank/DDBJ whole genome shotgun (WGS) entry which is preliminary data.</text>
</comment>
<dbReference type="RefSeq" id="WP_087583000.1">
    <property type="nucleotide sequence ID" value="NZ_NDYN01000004.1"/>
</dbReference>
<proteinExistence type="predicted"/>
<reference evidence="1 2" key="1">
    <citation type="submission" date="2017-04" db="EMBL/GenBank/DDBJ databases">
        <title>Complete genome of Campylobacter concisus ATCC 33237T and draft genomes for an additional eight well characterized C. concisus strains.</title>
        <authorList>
            <person name="Cornelius A.J."/>
            <person name="Miller W.G."/>
            <person name="Lastovica A.J."/>
            <person name="On S.L."/>
            <person name="French N.P."/>
            <person name="Vandenberg O."/>
            <person name="Biggs P.J."/>
        </authorList>
    </citation>
    <scope>NUCLEOTIDE SEQUENCE [LARGE SCALE GENOMIC DNA]</scope>
    <source>
        <strain evidence="1 2">CCUG 19995</strain>
    </source>
</reference>
<gene>
    <name evidence="1" type="ORF">B9N65_04685</name>
</gene>
<dbReference type="Proteomes" id="UP000196317">
    <property type="component" value="Unassembled WGS sequence"/>
</dbReference>
<name>A0A1Y5MLL5_9BACT</name>